<dbReference type="EMBL" id="UPTC01005204">
    <property type="protein sequence ID" value="VBB35239.1"/>
    <property type="molecule type" value="Genomic_DNA"/>
</dbReference>
<dbReference type="STRING" id="6277.A0A498SSF2"/>
<evidence type="ECO:0000256" key="1">
    <source>
        <dbReference type="SAM" id="SignalP"/>
    </source>
</evidence>
<dbReference type="AlphaFoldDB" id="A0A498SSF2"/>
<accession>A0A498SSF2</accession>
<dbReference type="InterPro" id="IPR016024">
    <property type="entry name" value="ARM-type_fold"/>
</dbReference>
<reference evidence="3 4" key="1">
    <citation type="submission" date="2018-08" db="EMBL/GenBank/DDBJ databases">
        <authorList>
            <person name="Laetsch R D."/>
            <person name="Stevens L."/>
            <person name="Kumar S."/>
            <person name="Blaxter L. M."/>
        </authorList>
    </citation>
    <scope>NUCLEOTIDE SEQUENCE [LARGE SCALE GENOMIC DNA]</scope>
</reference>
<dbReference type="OrthoDB" id="10466131at2759"/>
<name>A0A498SSF2_ACAVI</name>
<feature type="domain" description="E3 ubiquitin-protein ligase listerin HEAT-repeats region" evidence="2">
    <location>
        <begin position="1"/>
        <end position="42"/>
    </location>
</feature>
<evidence type="ECO:0000313" key="4">
    <source>
        <dbReference type="Proteomes" id="UP000276991"/>
    </source>
</evidence>
<evidence type="ECO:0000313" key="3">
    <source>
        <dbReference type="EMBL" id="VBB35239.1"/>
    </source>
</evidence>
<protein>
    <recommendedName>
        <fullName evidence="2">E3 ubiquitin-protein ligase listerin HEAT-repeats region domain-containing protein</fullName>
    </recommendedName>
</protein>
<dbReference type="InterPro" id="IPR056241">
    <property type="entry name" value="LTN1_HEAT_5th"/>
</dbReference>
<gene>
    <name evidence="3" type="ORF">NAV_LOCUS10030</name>
</gene>
<feature type="non-terminal residue" evidence="3">
    <location>
        <position position="1"/>
    </location>
</feature>
<feature type="chain" id="PRO_5019839879" description="E3 ubiquitin-protein ligase listerin HEAT-repeats region domain-containing protein" evidence="1">
    <location>
        <begin position="25"/>
        <end position="200"/>
    </location>
</feature>
<evidence type="ECO:0000259" key="2">
    <source>
        <dbReference type="Pfam" id="PF24618"/>
    </source>
</evidence>
<dbReference type="Proteomes" id="UP000276991">
    <property type="component" value="Unassembled WGS sequence"/>
</dbReference>
<dbReference type="SUPFAM" id="SSF48371">
    <property type="entry name" value="ARM repeat"/>
    <property type="match status" value="1"/>
</dbReference>
<feature type="signal peptide" evidence="1">
    <location>
        <begin position="1"/>
        <end position="24"/>
    </location>
</feature>
<keyword evidence="1" id="KW-0732">Signal</keyword>
<sequence>QWSDFFCPTAQNILLTWFLGLTSHQEYYHSMGLQNALCLSINCITDEFIRTVPLLPVFDVELDLLNYDEHLQSLVIPLHTLINSPFPDVQIAALKILKLITKNMLKIQNNRNEENDIGDEKFPSSYQKHLPVPFTRILDDTITDNILSPKLLIWDAFISSLSQFELLERVAYSSAMGPYIDQIMPHLFSLLPDPHLFKFF</sequence>
<keyword evidence="4" id="KW-1185">Reference proteome</keyword>
<dbReference type="Pfam" id="PF24618">
    <property type="entry name" value="LTN1_E3_ligase_5th"/>
    <property type="match status" value="1"/>
</dbReference>
<organism evidence="3 4">
    <name type="scientific">Acanthocheilonema viteae</name>
    <name type="common">Filarial nematode worm</name>
    <name type="synonym">Dipetalonema viteae</name>
    <dbReference type="NCBI Taxonomy" id="6277"/>
    <lineage>
        <taxon>Eukaryota</taxon>
        <taxon>Metazoa</taxon>
        <taxon>Ecdysozoa</taxon>
        <taxon>Nematoda</taxon>
        <taxon>Chromadorea</taxon>
        <taxon>Rhabditida</taxon>
        <taxon>Spirurina</taxon>
        <taxon>Spiruromorpha</taxon>
        <taxon>Filarioidea</taxon>
        <taxon>Onchocercidae</taxon>
        <taxon>Acanthocheilonema</taxon>
    </lineage>
</organism>
<proteinExistence type="predicted"/>